<feature type="region of interest" description="Disordered" evidence="1">
    <location>
        <begin position="106"/>
        <end position="150"/>
    </location>
</feature>
<dbReference type="AlphaFoldDB" id="A0A5J5IAH3"/>
<name>A0A5J5IAH3_9SPHN</name>
<keyword evidence="5" id="KW-1185">Reference proteome</keyword>
<dbReference type="Proteomes" id="UP000326364">
    <property type="component" value="Unassembled WGS sequence"/>
</dbReference>
<feature type="compositionally biased region" description="Basic and acidic residues" evidence="1">
    <location>
        <begin position="240"/>
        <end position="249"/>
    </location>
</feature>
<evidence type="ECO:0008006" key="6">
    <source>
        <dbReference type="Google" id="ProtNLM"/>
    </source>
</evidence>
<sequence>MSNHIISMAYKRDLRTAMRKSVMVLLADKASDDGSGVYASKQTMADELCCSKQTVIDTIKSFLEEGLVSEVGRRGNLRGYTVEYGINLSALEALPLVACHAARRSRGLTGQPTGPVKEVRGTGQPAGPKPSLNHPSRQTQAARELPDNWHPVTFGVGTKSLDVVNGWPPGELEAQLEHFTAHHRAKGSRFKDWQDAWSTWVLNSRRYGRRDNERNNRHHSANRGPSNPLVRAGLAFEAEQAARSEADLQ</sequence>
<comment type="caution">
    <text evidence="3">The sequence shown here is derived from an EMBL/GenBank/DDBJ whole genome shotgun (WGS) entry which is preliminary data.</text>
</comment>
<evidence type="ECO:0000313" key="4">
    <source>
        <dbReference type="Proteomes" id="UP000325933"/>
    </source>
</evidence>
<reference evidence="4 5" key="1">
    <citation type="submission" date="2019-09" db="EMBL/GenBank/DDBJ databases">
        <authorList>
            <person name="Feng G."/>
        </authorList>
    </citation>
    <scope>NUCLEOTIDE SEQUENCE [LARGE SCALE GENOMIC DNA]</scope>
    <source>
        <strain evidence="3 4">KACC 19283</strain>
        <strain evidence="2 5">KACC 19284</strain>
    </source>
</reference>
<gene>
    <name evidence="3" type="ORF">F4U95_06250</name>
    <name evidence="2" type="ORF">F4U96_06250</name>
</gene>
<evidence type="ECO:0000313" key="5">
    <source>
        <dbReference type="Proteomes" id="UP000326364"/>
    </source>
</evidence>
<organism evidence="3 4">
    <name type="scientific">Sphingobium limneticum</name>
    <dbReference type="NCBI Taxonomy" id="1007511"/>
    <lineage>
        <taxon>Bacteria</taxon>
        <taxon>Pseudomonadati</taxon>
        <taxon>Pseudomonadota</taxon>
        <taxon>Alphaproteobacteria</taxon>
        <taxon>Sphingomonadales</taxon>
        <taxon>Sphingomonadaceae</taxon>
        <taxon>Sphingobium</taxon>
    </lineage>
</organism>
<feature type="region of interest" description="Disordered" evidence="1">
    <location>
        <begin position="211"/>
        <end position="249"/>
    </location>
</feature>
<dbReference type="EMBL" id="VYQB01000003">
    <property type="protein sequence ID" value="KAA9019833.1"/>
    <property type="molecule type" value="Genomic_DNA"/>
</dbReference>
<protein>
    <recommendedName>
        <fullName evidence="6">Helix-turn-helix domain-containing protein</fullName>
    </recommendedName>
</protein>
<dbReference type="RefSeq" id="WP_150424987.1">
    <property type="nucleotide sequence ID" value="NZ_VYQA01000003.1"/>
</dbReference>
<dbReference type="EMBL" id="VYQA01000003">
    <property type="protein sequence ID" value="KAA9032291.1"/>
    <property type="molecule type" value="Genomic_DNA"/>
</dbReference>
<proteinExistence type="predicted"/>
<dbReference type="Proteomes" id="UP000325933">
    <property type="component" value="Unassembled WGS sequence"/>
</dbReference>
<evidence type="ECO:0000313" key="2">
    <source>
        <dbReference type="EMBL" id="KAA9019833.1"/>
    </source>
</evidence>
<evidence type="ECO:0000313" key="3">
    <source>
        <dbReference type="EMBL" id="KAA9032291.1"/>
    </source>
</evidence>
<evidence type="ECO:0000256" key="1">
    <source>
        <dbReference type="SAM" id="MobiDB-lite"/>
    </source>
</evidence>
<accession>A0A5J5IAH3</accession>